<name>A0A6M4H6X5_9PROT</name>
<organism evidence="1 2">
    <name type="scientific">Usitatibacter palustris</name>
    <dbReference type="NCBI Taxonomy" id="2732487"/>
    <lineage>
        <taxon>Bacteria</taxon>
        <taxon>Pseudomonadati</taxon>
        <taxon>Pseudomonadota</taxon>
        <taxon>Betaproteobacteria</taxon>
        <taxon>Nitrosomonadales</taxon>
        <taxon>Usitatibacteraceae</taxon>
        <taxon>Usitatibacter</taxon>
    </lineage>
</organism>
<dbReference type="EMBL" id="CP053073">
    <property type="protein sequence ID" value="QJR15379.1"/>
    <property type="molecule type" value="Genomic_DNA"/>
</dbReference>
<dbReference type="RefSeq" id="WP_171162604.1">
    <property type="nucleotide sequence ID" value="NZ_CP053073.1"/>
</dbReference>
<keyword evidence="2" id="KW-1185">Reference proteome</keyword>
<sequence length="363" mass="40756">MAVNKNQHFVPRVYLRSFAVPECNGAAINLFNIDRGKCIFRAPTKSQCSGDYFYGKDPELEVAIQALEGEYGRVSERVQARGHMPGLDDLRVLRLFWLLQHLRTEAASQRAVEMSDMSQIGIDDPRYKLGIKDAVQMAMRNFADAMGAIDDLKVCLVRNTSDVRFVTSDDPAILTNRWHLQRSTPRIWSFGIHSAGTLAILPLTPELLFLAYDSDVYQVPASDRGRVTVRREGDVEALNQHQFLNCRANIFFRDTGDADPIAARFAEVSGRRPAARHVLHYAVKDKVEHGSTRYRVVEHPPADANEEALLHIQVVHAEPGAWPSILQRRHKGVVYTNGSGAGFVRKLKVRVDASPPCRKTPAY</sequence>
<dbReference type="Proteomes" id="UP000503096">
    <property type="component" value="Chromosome"/>
</dbReference>
<dbReference type="InParanoid" id="A0A6M4H6X5"/>
<gene>
    <name evidence="1" type="ORF">DSM104440_02198</name>
</gene>
<evidence type="ECO:0008006" key="3">
    <source>
        <dbReference type="Google" id="ProtNLM"/>
    </source>
</evidence>
<evidence type="ECO:0000313" key="2">
    <source>
        <dbReference type="Proteomes" id="UP000503096"/>
    </source>
</evidence>
<protein>
    <recommendedName>
        <fullName evidence="3">DUF4238 domain-containing protein</fullName>
    </recommendedName>
</protein>
<proteinExistence type="predicted"/>
<accession>A0A6M4H6X5</accession>
<dbReference type="Pfam" id="PF14022">
    <property type="entry name" value="DUF4238"/>
    <property type="match status" value="1"/>
</dbReference>
<dbReference type="AlphaFoldDB" id="A0A6M4H6X5"/>
<evidence type="ECO:0000313" key="1">
    <source>
        <dbReference type="EMBL" id="QJR15379.1"/>
    </source>
</evidence>
<dbReference type="KEGG" id="upl:DSM104440_02198"/>
<reference evidence="1 2" key="1">
    <citation type="submission" date="2020-04" db="EMBL/GenBank/DDBJ databases">
        <title>Usitatibacter rugosus gen. nov., sp. nov. and Usitatibacter palustris sp. nov., novel members of Usitatibacteraceae fam. nov. within the order Nitrosomonadales isolated from soil.</title>
        <authorList>
            <person name="Huber K.J."/>
            <person name="Neumann-Schaal M."/>
            <person name="Geppert A."/>
            <person name="Luckner M."/>
            <person name="Wanner G."/>
            <person name="Overmann J."/>
        </authorList>
    </citation>
    <scope>NUCLEOTIDE SEQUENCE [LARGE SCALE GENOMIC DNA]</scope>
    <source>
        <strain evidence="1 2">Swamp67</strain>
    </source>
</reference>
<dbReference type="InterPro" id="IPR025332">
    <property type="entry name" value="DUF4238"/>
</dbReference>